<feature type="region of interest" description="Disordered" evidence="7">
    <location>
        <begin position="350"/>
        <end position="402"/>
    </location>
</feature>
<dbReference type="PROSITE" id="PS50294">
    <property type="entry name" value="WD_REPEATS_REGION"/>
    <property type="match status" value="1"/>
</dbReference>
<proteinExistence type="inferred from homology"/>
<dbReference type="PANTHER" id="PTHR19861:SF0">
    <property type="entry name" value="WD REPEAT-CONTAINING PROTEIN 82"/>
    <property type="match status" value="1"/>
</dbReference>
<feature type="compositionally biased region" description="Acidic residues" evidence="7">
    <location>
        <begin position="379"/>
        <end position="388"/>
    </location>
</feature>
<evidence type="ECO:0000313" key="8">
    <source>
        <dbReference type="Proteomes" id="UP000504633"/>
    </source>
</evidence>
<keyword evidence="5" id="KW-0539">Nucleus</keyword>
<organism evidence="8 9">
    <name type="scientific">Drosophila hydei</name>
    <name type="common">Fruit fly</name>
    <dbReference type="NCBI Taxonomy" id="7224"/>
    <lineage>
        <taxon>Eukaryota</taxon>
        <taxon>Metazoa</taxon>
        <taxon>Ecdysozoa</taxon>
        <taxon>Arthropoda</taxon>
        <taxon>Hexapoda</taxon>
        <taxon>Insecta</taxon>
        <taxon>Pterygota</taxon>
        <taxon>Neoptera</taxon>
        <taxon>Endopterygota</taxon>
        <taxon>Diptera</taxon>
        <taxon>Brachycera</taxon>
        <taxon>Muscomorpha</taxon>
        <taxon>Ephydroidea</taxon>
        <taxon>Drosophilidae</taxon>
        <taxon>Drosophila</taxon>
    </lineage>
</organism>
<dbReference type="Gene3D" id="2.130.10.10">
    <property type="entry name" value="YVTN repeat-like/Quinoprotein amine dehydrogenase"/>
    <property type="match status" value="1"/>
</dbReference>
<dbReference type="OMA" id="WTQLQFA"/>
<evidence type="ECO:0000256" key="5">
    <source>
        <dbReference type="ARBA" id="ARBA00023242"/>
    </source>
</evidence>
<keyword evidence="4" id="KW-0677">Repeat</keyword>
<dbReference type="SMART" id="SM00320">
    <property type="entry name" value="WD40"/>
    <property type="match status" value="4"/>
</dbReference>
<comment type="subcellular location">
    <subcellularLocation>
        <location evidence="1">Nucleus</location>
    </subcellularLocation>
</comment>
<comment type="similarity">
    <text evidence="2">Belongs to the WD repeat SWD2 family.</text>
</comment>
<dbReference type="InterPro" id="IPR015943">
    <property type="entry name" value="WD40/YVTN_repeat-like_dom_sf"/>
</dbReference>
<dbReference type="PANTHER" id="PTHR19861">
    <property type="entry name" value="WD40 REPEAT PROTEIN SWD2"/>
    <property type="match status" value="1"/>
</dbReference>
<dbReference type="GO" id="GO:0048188">
    <property type="term" value="C:Set1C/COMPASS complex"/>
    <property type="evidence" value="ECO:0007669"/>
    <property type="project" value="TreeGrafter"/>
</dbReference>
<gene>
    <name evidence="9" type="primary">LOC111599345</name>
</gene>
<name>A0A6J1LUL0_DROHY</name>
<protein>
    <submittedName>
        <fullName evidence="9">WD repeat-containing protein 82</fullName>
    </submittedName>
</protein>
<accession>A0A6J1LUL0</accession>
<evidence type="ECO:0000256" key="1">
    <source>
        <dbReference type="ARBA" id="ARBA00004123"/>
    </source>
</evidence>
<dbReference type="OrthoDB" id="10251741at2759"/>
<evidence type="ECO:0000256" key="3">
    <source>
        <dbReference type="ARBA" id="ARBA00022574"/>
    </source>
</evidence>
<dbReference type="InterPro" id="IPR001680">
    <property type="entry name" value="WD40_rpt"/>
</dbReference>
<dbReference type="InterPro" id="IPR037867">
    <property type="entry name" value="Swd2/WDR82"/>
</dbReference>
<dbReference type="InterPro" id="IPR036322">
    <property type="entry name" value="WD40_repeat_dom_sf"/>
</dbReference>
<dbReference type="Proteomes" id="UP000504633">
    <property type="component" value="Unplaced"/>
</dbReference>
<reference evidence="9" key="1">
    <citation type="submission" date="2025-08" db="UniProtKB">
        <authorList>
            <consortium name="RefSeq"/>
        </authorList>
    </citation>
    <scope>IDENTIFICATION</scope>
    <source>
        <strain evidence="9">15085-1641.00</strain>
        <tissue evidence="9">Whole body</tissue>
    </source>
</reference>
<dbReference type="GO" id="GO:0003682">
    <property type="term" value="F:chromatin binding"/>
    <property type="evidence" value="ECO:0007669"/>
    <property type="project" value="TreeGrafter"/>
</dbReference>
<dbReference type="PROSITE" id="PS50082">
    <property type="entry name" value="WD_REPEATS_2"/>
    <property type="match status" value="1"/>
</dbReference>
<dbReference type="RefSeq" id="XP_023170743.2">
    <property type="nucleotide sequence ID" value="XM_023314975.2"/>
</dbReference>
<dbReference type="AlphaFoldDB" id="A0A6J1LUL0"/>
<evidence type="ECO:0000313" key="9">
    <source>
        <dbReference type="RefSeq" id="XP_023170743.2"/>
    </source>
</evidence>
<keyword evidence="3 6" id="KW-0853">WD repeat</keyword>
<sequence>MSIKLGAEPLRAFRVTKIFREARKLKYSMCFSQDGQHLLVCDHDNLIVFDCNSLQQLCVVHLQNYRPELACFTRRNDQLLHSSTKMNYDIRYLDLTSHQYLAEFKGHTGALRGLCFQPGSAHRFMSAGWDDRVFLWDLRCGSYTQRLKHLQRPLLAIDPSGLVFATCHNAERLEIFDVRKAGGKPCHQFSYQLNEQAKWTQLQFAPDGKNLLVNTDHGWCFSVDAFNGHFRQIYTGYANRDQLPLQACYTSDSQHVLAGSDRGRVHVWRAASGQLMTVLHSKCSQSVHCLQFNPQRSMFASSDVSTRLWLPGKRALPSADSEELPTIDLTRSDLDMHKIRHCRNWPKPIQVPTWPNSPSPAVSRRPRRRMPRMPRITITDDESLEEGEIPCATHTRHQSAGH</sequence>
<dbReference type="KEGG" id="dhe:111599345"/>
<dbReference type="GeneID" id="111599345"/>
<dbReference type="SUPFAM" id="SSF50978">
    <property type="entry name" value="WD40 repeat-like"/>
    <property type="match status" value="1"/>
</dbReference>
<evidence type="ECO:0000256" key="6">
    <source>
        <dbReference type="PROSITE-ProRule" id="PRU00221"/>
    </source>
</evidence>
<evidence type="ECO:0000256" key="4">
    <source>
        <dbReference type="ARBA" id="ARBA00022737"/>
    </source>
</evidence>
<dbReference type="GO" id="GO:0016070">
    <property type="term" value="P:RNA metabolic process"/>
    <property type="evidence" value="ECO:0007669"/>
    <property type="project" value="UniProtKB-ARBA"/>
</dbReference>
<feature type="repeat" description="WD" evidence="6">
    <location>
        <begin position="104"/>
        <end position="146"/>
    </location>
</feature>
<dbReference type="Pfam" id="PF00400">
    <property type="entry name" value="WD40"/>
    <property type="match status" value="2"/>
</dbReference>
<keyword evidence="8" id="KW-1185">Reference proteome</keyword>
<evidence type="ECO:0000256" key="7">
    <source>
        <dbReference type="SAM" id="MobiDB-lite"/>
    </source>
</evidence>
<evidence type="ECO:0000256" key="2">
    <source>
        <dbReference type="ARBA" id="ARBA00005616"/>
    </source>
</evidence>